<comment type="caution">
    <text evidence="1">The sequence shown here is derived from an EMBL/GenBank/DDBJ whole genome shotgun (WGS) entry which is preliminary data.</text>
</comment>
<evidence type="ECO:0000313" key="2">
    <source>
        <dbReference type="Proteomes" id="UP000297472"/>
    </source>
</evidence>
<dbReference type="InterPro" id="IPR021678">
    <property type="entry name" value="DUF3263"/>
</dbReference>
<dbReference type="AlphaFoldDB" id="A0A4Y8JUH8"/>
<accession>A0A4Y8JUH8</accession>
<sequence>MDGVSVPDPTPDPSAPAALAAHEQSILAFERRWWKHAGAKEQAIRAEFGLSAARYYQLLGVVIDSPLALAYDPMLVKRLQRMREARSNARADRSLRPAD</sequence>
<dbReference type="Pfam" id="PF11662">
    <property type="entry name" value="DUF3263"/>
    <property type="match status" value="1"/>
</dbReference>
<keyword evidence="2" id="KW-1185">Reference proteome</keyword>
<gene>
    <name evidence="1" type="ORF">E3T49_07500</name>
</gene>
<organism evidence="1 2">
    <name type="scientific">Cryobacterium cryoconiti</name>
    <dbReference type="NCBI Taxonomy" id="1259239"/>
    <lineage>
        <taxon>Bacteria</taxon>
        <taxon>Bacillati</taxon>
        <taxon>Actinomycetota</taxon>
        <taxon>Actinomycetes</taxon>
        <taxon>Micrococcales</taxon>
        <taxon>Microbacteriaceae</taxon>
        <taxon>Cryobacterium</taxon>
    </lineage>
</organism>
<protein>
    <submittedName>
        <fullName evidence="1">DUF3263 domain-containing protein</fullName>
    </submittedName>
</protein>
<dbReference type="OrthoDB" id="3268863at2"/>
<reference evidence="1 2" key="1">
    <citation type="submission" date="2019-03" db="EMBL/GenBank/DDBJ databases">
        <title>Genomics of glacier-inhabiting Cryobacterium strains.</title>
        <authorList>
            <person name="Liu Q."/>
            <person name="Xin Y.-H."/>
        </authorList>
    </citation>
    <scope>NUCLEOTIDE SEQUENCE [LARGE SCALE GENOMIC DNA]</scope>
    <source>
        <strain evidence="1 2">TMT1-51</strain>
    </source>
</reference>
<evidence type="ECO:0000313" key="1">
    <source>
        <dbReference type="EMBL" id="TFD30695.1"/>
    </source>
</evidence>
<dbReference type="RefSeq" id="WP_134424345.1">
    <property type="nucleotide sequence ID" value="NZ_SOHA01000020.1"/>
</dbReference>
<dbReference type="EMBL" id="SOHA01000020">
    <property type="protein sequence ID" value="TFD30695.1"/>
    <property type="molecule type" value="Genomic_DNA"/>
</dbReference>
<dbReference type="Proteomes" id="UP000297472">
    <property type="component" value="Unassembled WGS sequence"/>
</dbReference>
<proteinExistence type="predicted"/>
<name>A0A4Y8JUH8_9MICO</name>